<keyword evidence="5" id="KW-1185">Reference proteome</keyword>
<protein>
    <submittedName>
        <fullName evidence="4">Uncharacterized protein</fullName>
    </submittedName>
</protein>
<dbReference type="EMBL" id="JAHRIP010039657">
    <property type="protein sequence ID" value="MEQ2296217.1"/>
    <property type="molecule type" value="Genomic_DNA"/>
</dbReference>
<comment type="subcellular location">
    <subcellularLocation>
        <location evidence="1">Nucleus</location>
    </subcellularLocation>
</comment>
<dbReference type="PANTHER" id="PTHR23348">
    <property type="entry name" value="PERIAXIN/AHNAK"/>
    <property type="match status" value="1"/>
</dbReference>
<dbReference type="Proteomes" id="UP001469553">
    <property type="component" value="Unassembled WGS sequence"/>
</dbReference>
<sequence length="626" mass="67260">MKGPNVKLETDVNVPEVNLKGPKVDLATADVNLSKSEIGAAIETPDLSISTPDIKAPDVELNGPNVALEPADAKIKLPKIKLPKPKGPKVKEPELDVNFRPPKLDTNLDLAKVNVDTPKVDLKEPEIETGLDVQDFYINLPKADLKGLDADAQMPELDATGGKLKRPKMKWPKFDISGAKVTEPNFDFDAKSPNLDLSLPDVDTKVPKADLTATNVNLERPHLSLPAPKIECGLSVPKIDGKKVEPDFDLSSPKTNLAFPDINIATEDLKGSGVEIDLPTRDSKDGNPDLRNVELNLSGPKMKGTLSGPNIDTNLQKTELEAPNVTMKLPNLDINPPKANLETPDGQLKTPDLDVDAHLGDFKMPHFKVPALDLSSPNAEIPNINAPGKAGIKAPEVKVGSLPADSSFSVPAVELNATKAEGPKVDIKAPHLDTNVENLKFPHIKLPKFSFSGSKLKSGEVNASTNAEDHDDVDSNHYETDVPLFKFHRLPTRTIDGIGKIPDVTGLSKRDHGENDFVLSKGVRLPISNTSSKITGNIDIMERLKLAKEKTASASEMNEKTDELKPATPGDGASAETVESSLERGGTFKIEIEQPESATSSADENQKLSLGLSNMLGLSIADPNAV</sequence>
<accession>A0ABV0YQS3</accession>
<keyword evidence="2" id="KW-0539">Nucleus</keyword>
<dbReference type="InterPro" id="IPR052082">
    <property type="entry name" value="Myelin_sheath_structural"/>
</dbReference>
<reference evidence="4 5" key="1">
    <citation type="submission" date="2021-06" db="EMBL/GenBank/DDBJ databases">
        <authorList>
            <person name="Palmer J.M."/>
        </authorList>
    </citation>
    <scope>NUCLEOTIDE SEQUENCE [LARGE SCALE GENOMIC DNA]</scope>
    <source>
        <strain evidence="4 5">AS_MEX2019</strain>
        <tissue evidence="4">Muscle</tissue>
    </source>
</reference>
<evidence type="ECO:0000256" key="2">
    <source>
        <dbReference type="ARBA" id="ARBA00023242"/>
    </source>
</evidence>
<evidence type="ECO:0000256" key="1">
    <source>
        <dbReference type="ARBA" id="ARBA00004123"/>
    </source>
</evidence>
<evidence type="ECO:0000313" key="5">
    <source>
        <dbReference type="Proteomes" id="UP001469553"/>
    </source>
</evidence>
<feature type="region of interest" description="Disordered" evidence="3">
    <location>
        <begin position="550"/>
        <end position="605"/>
    </location>
</feature>
<evidence type="ECO:0000313" key="4">
    <source>
        <dbReference type="EMBL" id="MEQ2296217.1"/>
    </source>
</evidence>
<organism evidence="4 5">
    <name type="scientific">Ameca splendens</name>
    <dbReference type="NCBI Taxonomy" id="208324"/>
    <lineage>
        <taxon>Eukaryota</taxon>
        <taxon>Metazoa</taxon>
        <taxon>Chordata</taxon>
        <taxon>Craniata</taxon>
        <taxon>Vertebrata</taxon>
        <taxon>Euteleostomi</taxon>
        <taxon>Actinopterygii</taxon>
        <taxon>Neopterygii</taxon>
        <taxon>Teleostei</taxon>
        <taxon>Neoteleostei</taxon>
        <taxon>Acanthomorphata</taxon>
        <taxon>Ovalentaria</taxon>
        <taxon>Atherinomorphae</taxon>
        <taxon>Cyprinodontiformes</taxon>
        <taxon>Goodeidae</taxon>
        <taxon>Ameca</taxon>
    </lineage>
</organism>
<comment type="caution">
    <text evidence="4">The sequence shown here is derived from an EMBL/GenBank/DDBJ whole genome shotgun (WGS) entry which is preliminary data.</text>
</comment>
<dbReference type="PANTHER" id="PTHR23348:SF16">
    <property type="entry name" value="LEUCINE RICH REPEAT FAMILY PROTEIN"/>
    <property type="match status" value="1"/>
</dbReference>
<evidence type="ECO:0000256" key="3">
    <source>
        <dbReference type="SAM" id="MobiDB-lite"/>
    </source>
</evidence>
<name>A0ABV0YQS3_9TELE</name>
<proteinExistence type="predicted"/>
<feature type="compositionally biased region" description="Basic and acidic residues" evidence="3">
    <location>
        <begin position="550"/>
        <end position="565"/>
    </location>
</feature>
<gene>
    <name evidence="4" type="ORF">AMECASPLE_022677</name>
</gene>